<evidence type="ECO:0000256" key="1">
    <source>
        <dbReference type="ARBA" id="ARBA00010088"/>
    </source>
</evidence>
<evidence type="ECO:0000259" key="3">
    <source>
        <dbReference type="Pfam" id="PF00561"/>
    </source>
</evidence>
<dbReference type="RefSeq" id="WP_264204306.1">
    <property type="nucleotide sequence ID" value="NZ_JAOZEW010000001.1"/>
</dbReference>
<gene>
    <name evidence="4" type="ORF">OIU83_00395</name>
</gene>
<dbReference type="EMBL" id="JAOZEW010000001">
    <property type="protein sequence ID" value="MCV9926098.1"/>
    <property type="molecule type" value="Genomic_DNA"/>
</dbReference>
<accession>A0A9X3C683</accession>
<keyword evidence="2 4" id="KW-0378">Hydrolase</keyword>
<organism evidence="4 5">
    <name type="scientific">Flavobacterium shii</name>
    <dbReference type="NCBI Taxonomy" id="2987687"/>
    <lineage>
        <taxon>Bacteria</taxon>
        <taxon>Pseudomonadati</taxon>
        <taxon>Bacteroidota</taxon>
        <taxon>Flavobacteriia</taxon>
        <taxon>Flavobacteriales</taxon>
        <taxon>Flavobacteriaceae</taxon>
        <taxon>Flavobacterium</taxon>
    </lineage>
</organism>
<proteinExistence type="inferred from homology"/>
<reference evidence="4" key="1">
    <citation type="submission" date="2022-10" db="EMBL/GenBank/DDBJ databases">
        <title>Two novel species of Flavobacterium.</title>
        <authorList>
            <person name="Liu Q."/>
            <person name="Xin Y.-H."/>
        </authorList>
    </citation>
    <scope>NUCLEOTIDE SEQUENCE</scope>
    <source>
        <strain evidence="4">LS1R49</strain>
    </source>
</reference>
<dbReference type="InterPro" id="IPR029058">
    <property type="entry name" value="AB_hydrolase_fold"/>
</dbReference>
<keyword evidence="5" id="KW-1185">Reference proteome</keyword>
<sequence>MIRYKISVLICILGLYQINAQNNRIISKENTMNSIEVLKIQSRINNLDIAINHMQPKVISNDYPVLFLHGSSFPTALSFNFKMNNTSWMTNLSENGYDVFSLDFLGYGNSDRYPEMENHSKESKVVGRAQDVFLDVDKAVDLIIKKTGKNKVYLIGHSWGGSVAALYASKFPEKIEKLVLFATITVRNEPYEAENIKGSFDEMTPKQRIDAMKSLTPDGEICQLEKEIFTNWGENWRKSDPLLRKFKTESIRFPSGPNQDVEDLLHNKPYYNPRDIKSSTLIIRGEWDKYPNNADAENLFLSLENAKSKKYVVLEKGTHVMHLEKSRVELYNEILFFFKANKSTF</sequence>
<dbReference type="PANTHER" id="PTHR43798">
    <property type="entry name" value="MONOACYLGLYCEROL LIPASE"/>
    <property type="match status" value="1"/>
</dbReference>
<name>A0A9X3C683_9FLAO</name>
<evidence type="ECO:0000313" key="4">
    <source>
        <dbReference type="EMBL" id="MCV9926098.1"/>
    </source>
</evidence>
<dbReference type="InterPro" id="IPR050266">
    <property type="entry name" value="AB_hydrolase_sf"/>
</dbReference>
<dbReference type="GO" id="GO:0016020">
    <property type="term" value="C:membrane"/>
    <property type="evidence" value="ECO:0007669"/>
    <property type="project" value="TreeGrafter"/>
</dbReference>
<dbReference type="PRINTS" id="PR00793">
    <property type="entry name" value="PROAMNOPTASE"/>
</dbReference>
<dbReference type="AlphaFoldDB" id="A0A9X3C683"/>
<comment type="caution">
    <text evidence="4">The sequence shown here is derived from an EMBL/GenBank/DDBJ whole genome shotgun (WGS) entry which is preliminary data.</text>
</comment>
<dbReference type="PANTHER" id="PTHR43798:SF31">
    <property type="entry name" value="AB HYDROLASE SUPERFAMILY PROTEIN YCLE"/>
    <property type="match status" value="1"/>
</dbReference>
<protein>
    <submittedName>
        <fullName evidence="4">Alpha/beta hydrolase</fullName>
    </submittedName>
</protein>
<dbReference type="SUPFAM" id="SSF53474">
    <property type="entry name" value="alpha/beta-Hydrolases"/>
    <property type="match status" value="1"/>
</dbReference>
<comment type="similarity">
    <text evidence="1">Belongs to the peptidase S33 family.</text>
</comment>
<feature type="domain" description="AB hydrolase-1" evidence="3">
    <location>
        <begin position="63"/>
        <end position="200"/>
    </location>
</feature>
<dbReference type="Proteomes" id="UP001151079">
    <property type="component" value="Unassembled WGS sequence"/>
</dbReference>
<dbReference type="InterPro" id="IPR002410">
    <property type="entry name" value="Peptidase_S33"/>
</dbReference>
<dbReference type="GO" id="GO:0006508">
    <property type="term" value="P:proteolysis"/>
    <property type="evidence" value="ECO:0007669"/>
    <property type="project" value="InterPro"/>
</dbReference>
<dbReference type="Pfam" id="PF00561">
    <property type="entry name" value="Abhydrolase_1"/>
    <property type="match status" value="1"/>
</dbReference>
<evidence type="ECO:0000313" key="5">
    <source>
        <dbReference type="Proteomes" id="UP001151079"/>
    </source>
</evidence>
<dbReference type="InterPro" id="IPR000073">
    <property type="entry name" value="AB_hydrolase_1"/>
</dbReference>
<dbReference type="GO" id="GO:0008233">
    <property type="term" value="F:peptidase activity"/>
    <property type="evidence" value="ECO:0007669"/>
    <property type="project" value="InterPro"/>
</dbReference>
<evidence type="ECO:0000256" key="2">
    <source>
        <dbReference type="ARBA" id="ARBA00022801"/>
    </source>
</evidence>
<dbReference type="Gene3D" id="3.40.50.1820">
    <property type="entry name" value="alpha/beta hydrolase"/>
    <property type="match status" value="1"/>
</dbReference>